<evidence type="ECO:0000256" key="3">
    <source>
        <dbReference type="SAM" id="Phobius"/>
    </source>
</evidence>
<evidence type="ECO:0000256" key="2">
    <source>
        <dbReference type="ARBA" id="ARBA00006727"/>
    </source>
</evidence>
<feature type="transmembrane region" description="Helical" evidence="3">
    <location>
        <begin position="143"/>
        <end position="167"/>
    </location>
</feature>
<proteinExistence type="inferred from homology"/>
<dbReference type="InterPro" id="IPR011701">
    <property type="entry name" value="MFS"/>
</dbReference>
<dbReference type="PANTHER" id="PTHR11360">
    <property type="entry name" value="MONOCARBOXYLATE TRANSPORTER"/>
    <property type="match status" value="1"/>
</dbReference>
<feature type="transmembrane region" description="Helical" evidence="3">
    <location>
        <begin position="210"/>
        <end position="228"/>
    </location>
</feature>
<name>A0A423XCT9_9PEZI</name>
<keyword evidence="3" id="KW-0472">Membrane</keyword>
<dbReference type="InterPro" id="IPR036259">
    <property type="entry name" value="MFS_trans_sf"/>
</dbReference>
<keyword evidence="3" id="KW-0812">Transmembrane</keyword>
<dbReference type="PANTHER" id="PTHR11360:SF177">
    <property type="entry name" value="RIBOFLAVIN TRANSPORTER MCH5"/>
    <property type="match status" value="1"/>
</dbReference>
<protein>
    <recommendedName>
        <fullName evidence="6">Major facilitator superfamily (MFS) profile domain-containing protein</fullName>
    </recommendedName>
</protein>
<feature type="transmembrane region" description="Helical" evidence="3">
    <location>
        <begin position="117"/>
        <end position="137"/>
    </location>
</feature>
<sequence length="241" mass="26501">MSETIRTLDNDQHANSDITTQKAPADISANDHSPLIVVPSNPAVPVQDLEGHTTTARDREAYPEGGLQAWLVAYVKVHQLSEYDEGTTGWIVSILTFVVFLLGLYIGPLFDKYGPRWLILAGTLSVSASLMLFRSYIDYAPELWHFILTSGLLCDTGCSLLFAPSFAAVGHYFQTRRGLATGIASTGGSIGGIVFPLMLESLLTRIGWGWAIRACMLYLGPLITLYLAKVCKVGWRLWEVF</sequence>
<evidence type="ECO:0000256" key="1">
    <source>
        <dbReference type="ARBA" id="ARBA00004141"/>
    </source>
</evidence>
<dbReference type="OrthoDB" id="410267at2759"/>
<dbReference type="EMBL" id="LKEB01000017">
    <property type="protein sequence ID" value="ROW13807.1"/>
    <property type="molecule type" value="Genomic_DNA"/>
</dbReference>
<evidence type="ECO:0000313" key="4">
    <source>
        <dbReference type="EMBL" id="ROW13807.1"/>
    </source>
</evidence>
<comment type="similarity">
    <text evidence="2">Belongs to the major facilitator superfamily. Monocarboxylate porter (TC 2.A.1.13) family.</text>
</comment>
<keyword evidence="3" id="KW-1133">Transmembrane helix</keyword>
<keyword evidence="5" id="KW-1185">Reference proteome</keyword>
<comment type="subcellular location">
    <subcellularLocation>
        <location evidence="1">Membrane</location>
        <topology evidence="1">Multi-pass membrane protein</topology>
    </subcellularLocation>
</comment>
<evidence type="ECO:0008006" key="6">
    <source>
        <dbReference type="Google" id="ProtNLM"/>
    </source>
</evidence>
<dbReference type="InParanoid" id="A0A423XCT9"/>
<dbReference type="GO" id="GO:0022857">
    <property type="term" value="F:transmembrane transporter activity"/>
    <property type="evidence" value="ECO:0007669"/>
    <property type="project" value="InterPro"/>
</dbReference>
<evidence type="ECO:0000313" key="5">
    <source>
        <dbReference type="Proteomes" id="UP000285146"/>
    </source>
</evidence>
<dbReference type="SUPFAM" id="SSF103473">
    <property type="entry name" value="MFS general substrate transporter"/>
    <property type="match status" value="1"/>
</dbReference>
<accession>A0A423XCT9</accession>
<dbReference type="GO" id="GO:0016020">
    <property type="term" value="C:membrane"/>
    <property type="evidence" value="ECO:0007669"/>
    <property type="project" value="UniProtKB-SubCell"/>
</dbReference>
<feature type="transmembrane region" description="Helical" evidence="3">
    <location>
        <begin position="90"/>
        <end position="110"/>
    </location>
</feature>
<organism evidence="4 5">
    <name type="scientific">Cytospora leucostoma</name>
    <dbReference type="NCBI Taxonomy" id="1230097"/>
    <lineage>
        <taxon>Eukaryota</taxon>
        <taxon>Fungi</taxon>
        <taxon>Dikarya</taxon>
        <taxon>Ascomycota</taxon>
        <taxon>Pezizomycotina</taxon>
        <taxon>Sordariomycetes</taxon>
        <taxon>Sordariomycetidae</taxon>
        <taxon>Diaporthales</taxon>
        <taxon>Cytosporaceae</taxon>
        <taxon>Cytospora</taxon>
    </lineage>
</organism>
<dbReference type="AlphaFoldDB" id="A0A423XCT9"/>
<dbReference type="Gene3D" id="1.20.1250.20">
    <property type="entry name" value="MFS general substrate transporter like domains"/>
    <property type="match status" value="1"/>
</dbReference>
<dbReference type="Pfam" id="PF07690">
    <property type="entry name" value="MFS_1"/>
    <property type="match status" value="1"/>
</dbReference>
<dbReference type="Proteomes" id="UP000285146">
    <property type="component" value="Unassembled WGS sequence"/>
</dbReference>
<comment type="caution">
    <text evidence="4">The sequence shown here is derived from an EMBL/GenBank/DDBJ whole genome shotgun (WGS) entry which is preliminary data.</text>
</comment>
<dbReference type="InterPro" id="IPR050327">
    <property type="entry name" value="Proton-linked_MCT"/>
</dbReference>
<reference evidence="4 5" key="1">
    <citation type="submission" date="2015-09" db="EMBL/GenBank/DDBJ databases">
        <title>Host preference determinants of Valsa canker pathogens revealed by comparative genomics.</title>
        <authorList>
            <person name="Yin Z."/>
            <person name="Huang L."/>
        </authorList>
    </citation>
    <scope>NUCLEOTIDE SEQUENCE [LARGE SCALE GENOMIC DNA]</scope>
    <source>
        <strain evidence="4 5">SXYLt</strain>
    </source>
</reference>
<feature type="transmembrane region" description="Helical" evidence="3">
    <location>
        <begin position="179"/>
        <end position="198"/>
    </location>
</feature>
<gene>
    <name evidence="4" type="ORF">VPNG_03628</name>
</gene>